<comment type="caution">
    <text evidence="10">The sequence shown here is derived from an EMBL/GenBank/DDBJ whole genome shotgun (WGS) entry which is preliminary data.</text>
</comment>
<evidence type="ECO:0000256" key="7">
    <source>
        <dbReference type="ARBA" id="ARBA00039751"/>
    </source>
</evidence>
<keyword evidence="3" id="KW-0285">Flavoprotein</keyword>
<dbReference type="PANTHER" id="PTHR11530:SF11">
    <property type="entry name" value="D-ASPARTATE OXIDASE"/>
    <property type="match status" value="1"/>
</dbReference>
<comment type="cofactor">
    <cofactor evidence="1">
        <name>FAD</name>
        <dbReference type="ChEBI" id="CHEBI:57692"/>
    </cofactor>
</comment>
<evidence type="ECO:0000259" key="9">
    <source>
        <dbReference type="Pfam" id="PF01266"/>
    </source>
</evidence>
<dbReference type="OrthoDB" id="9790035at2"/>
<dbReference type="PANTHER" id="PTHR11530">
    <property type="entry name" value="D-AMINO ACID OXIDASE"/>
    <property type="match status" value="1"/>
</dbReference>
<dbReference type="InterPro" id="IPR006076">
    <property type="entry name" value="FAD-dep_OxRdtase"/>
</dbReference>
<dbReference type="Gene3D" id="3.50.50.60">
    <property type="entry name" value="FAD/NAD(P)-binding domain"/>
    <property type="match status" value="1"/>
</dbReference>
<evidence type="ECO:0000313" key="11">
    <source>
        <dbReference type="Proteomes" id="UP000321814"/>
    </source>
</evidence>
<comment type="catalytic activity">
    <reaction evidence="8">
        <text>a D-alpha-amino acid + O2 + H2O = a 2-oxocarboxylate + H2O2 + NH4(+)</text>
        <dbReference type="Rhea" id="RHEA:21816"/>
        <dbReference type="ChEBI" id="CHEBI:15377"/>
        <dbReference type="ChEBI" id="CHEBI:15379"/>
        <dbReference type="ChEBI" id="CHEBI:16240"/>
        <dbReference type="ChEBI" id="CHEBI:28938"/>
        <dbReference type="ChEBI" id="CHEBI:35179"/>
        <dbReference type="ChEBI" id="CHEBI:59871"/>
        <dbReference type="EC" id="1.4.3.3"/>
    </reaction>
    <physiologicalReaction direction="left-to-right" evidence="8">
        <dbReference type="Rhea" id="RHEA:21817"/>
    </physiologicalReaction>
</comment>
<evidence type="ECO:0000256" key="6">
    <source>
        <dbReference type="ARBA" id="ARBA00039101"/>
    </source>
</evidence>
<name>A0A5C8M188_9GAMM</name>
<evidence type="ECO:0000256" key="3">
    <source>
        <dbReference type="ARBA" id="ARBA00022630"/>
    </source>
</evidence>
<dbReference type="AlphaFoldDB" id="A0A5C8M188"/>
<evidence type="ECO:0000313" key="10">
    <source>
        <dbReference type="EMBL" id="TXK83346.1"/>
    </source>
</evidence>
<reference evidence="10 11" key="1">
    <citation type="submission" date="2019-08" db="EMBL/GenBank/DDBJ databases">
        <title>Draft genome analysis of Rheinheimera tangshanensis isolated from the roots of fresh rice plants (Oryza sativa).</title>
        <authorList>
            <person name="Yu Q."/>
            <person name="Qi Y."/>
            <person name="Zhang H."/>
            <person name="Pu J."/>
        </authorList>
    </citation>
    <scope>NUCLEOTIDE SEQUENCE [LARGE SCALE GENOMIC DNA]</scope>
    <source>
        <strain evidence="10 11">JA3-B52</strain>
    </source>
</reference>
<protein>
    <recommendedName>
        <fullName evidence="7">D-amino-acid oxidase</fullName>
        <ecNumber evidence="6">1.4.3.3</ecNumber>
    </recommendedName>
</protein>
<feature type="domain" description="FAD dependent oxidoreductase" evidence="9">
    <location>
        <begin position="5"/>
        <end position="346"/>
    </location>
</feature>
<dbReference type="GO" id="GO:0003884">
    <property type="term" value="F:D-amino-acid oxidase activity"/>
    <property type="evidence" value="ECO:0007669"/>
    <property type="project" value="UniProtKB-EC"/>
</dbReference>
<dbReference type="InterPro" id="IPR036188">
    <property type="entry name" value="FAD/NAD-bd_sf"/>
</dbReference>
<dbReference type="EMBL" id="VRLR01000001">
    <property type="protein sequence ID" value="TXK83346.1"/>
    <property type="molecule type" value="Genomic_DNA"/>
</dbReference>
<evidence type="ECO:0000256" key="1">
    <source>
        <dbReference type="ARBA" id="ARBA00001974"/>
    </source>
</evidence>
<comment type="similarity">
    <text evidence="2">Belongs to the DAMOX/DASOX family.</text>
</comment>
<dbReference type="SUPFAM" id="SSF51905">
    <property type="entry name" value="FAD/NAD(P)-binding domain"/>
    <property type="match status" value="1"/>
</dbReference>
<keyword evidence="4" id="KW-0274">FAD</keyword>
<sequence>MNQSLLILGGGLMGRLCALALSEPGLWPKPAHIRLLEMGSFSPSQELYQPKAAFAAAAMLSPLAESVLLEQDLVEMGYRSMQLWQQLQQQLPDFGLQHQGALLLAHPQQQHLLVHLVGQIKAQPDYQPKWLTKTELTRLEPSLAGRFQYGCYLPGEGQLDNQAFLQHSLQLLQQRGMSLEPHSIAEFKGDELWCNAKLATADLVIDCRGLGAQTELSQLRPVRGEVLRVKAPAVQLSRPVRLFHPRYALYIAPKGEGIFVVGATELESADQSGPSVRSTLELLSALYSVDPAFADAEILTVQASARPALPDNRPAISHQHGLIRINGLYRHGYLLGPALAEQVAQLALLQFSETKELCYG</sequence>
<evidence type="ECO:0000256" key="5">
    <source>
        <dbReference type="ARBA" id="ARBA00023002"/>
    </source>
</evidence>
<dbReference type="Pfam" id="PF01266">
    <property type="entry name" value="DAO"/>
    <property type="match status" value="1"/>
</dbReference>
<organism evidence="10 11">
    <name type="scientific">Rheinheimera tangshanensis</name>
    <dbReference type="NCBI Taxonomy" id="400153"/>
    <lineage>
        <taxon>Bacteria</taxon>
        <taxon>Pseudomonadati</taxon>
        <taxon>Pseudomonadota</taxon>
        <taxon>Gammaproteobacteria</taxon>
        <taxon>Chromatiales</taxon>
        <taxon>Chromatiaceae</taxon>
        <taxon>Rheinheimera</taxon>
    </lineage>
</organism>
<keyword evidence="5" id="KW-0560">Oxidoreductase</keyword>
<dbReference type="SUPFAM" id="SSF54373">
    <property type="entry name" value="FAD-linked reductases, C-terminal domain"/>
    <property type="match status" value="1"/>
</dbReference>
<evidence type="ECO:0000256" key="8">
    <source>
        <dbReference type="ARBA" id="ARBA00049547"/>
    </source>
</evidence>
<dbReference type="GO" id="GO:0071949">
    <property type="term" value="F:FAD binding"/>
    <property type="evidence" value="ECO:0007669"/>
    <property type="project" value="InterPro"/>
</dbReference>
<dbReference type="RefSeq" id="WP_147903177.1">
    <property type="nucleotide sequence ID" value="NZ_BAAAGC010000002.1"/>
</dbReference>
<dbReference type="Proteomes" id="UP000321814">
    <property type="component" value="Unassembled WGS sequence"/>
</dbReference>
<accession>A0A5C8M188</accession>
<dbReference type="EC" id="1.4.3.3" evidence="6"/>
<dbReference type="GO" id="GO:0046416">
    <property type="term" value="P:D-amino acid metabolic process"/>
    <property type="evidence" value="ECO:0007669"/>
    <property type="project" value="InterPro"/>
</dbReference>
<evidence type="ECO:0000256" key="2">
    <source>
        <dbReference type="ARBA" id="ARBA00006730"/>
    </source>
</evidence>
<dbReference type="InterPro" id="IPR023209">
    <property type="entry name" value="DAO"/>
</dbReference>
<gene>
    <name evidence="10" type="ORF">FU839_03485</name>
</gene>
<evidence type="ECO:0000256" key="4">
    <source>
        <dbReference type="ARBA" id="ARBA00022827"/>
    </source>
</evidence>
<dbReference type="Gene3D" id="3.30.9.10">
    <property type="entry name" value="D-Amino Acid Oxidase, subunit A, domain 2"/>
    <property type="match status" value="1"/>
</dbReference>
<keyword evidence="11" id="KW-1185">Reference proteome</keyword>
<proteinExistence type="inferred from homology"/>